<dbReference type="AlphaFoldDB" id="A0A927DMM7"/>
<organism evidence="2 3">
    <name type="scientific">Enterobacter hormaechei</name>
    <dbReference type="NCBI Taxonomy" id="158836"/>
    <lineage>
        <taxon>Bacteria</taxon>
        <taxon>Pseudomonadati</taxon>
        <taxon>Pseudomonadota</taxon>
        <taxon>Gammaproteobacteria</taxon>
        <taxon>Enterobacterales</taxon>
        <taxon>Enterobacteriaceae</taxon>
        <taxon>Enterobacter</taxon>
        <taxon>Enterobacter cloacae complex</taxon>
    </lineage>
</organism>
<accession>A0A927DMM7</accession>
<evidence type="ECO:0000313" key="2">
    <source>
        <dbReference type="EMBL" id="MBD3707612.1"/>
    </source>
</evidence>
<name>A0A927DMM7_9ENTR</name>
<dbReference type="Proteomes" id="UP000655273">
    <property type="component" value="Unassembled WGS sequence"/>
</dbReference>
<sequence length="81" mass="8836">MNAALPDALPLGFPLIPGALTLSVAQLARLRPEDVLLPTRASFSPRRRRQGAAWQPATDRHAERRGGPRLFTLSDLGRSPL</sequence>
<reference evidence="2" key="1">
    <citation type="submission" date="2020-07" db="EMBL/GenBank/DDBJ databases">
        <title>Clinical and genomic characterization of carbapenemase-producing Enterobacterales causing secondary infections during the COVID-19 crisis at a New York City hospital.</title>
        <authorList>
            <person name="Gomez-Simmonds A."/>
            <person name="Annavajhala M.K."/>
            <person name="Uhlemann A.-C."/>
        </authorList>
    </citation>
    <scope>NUCLEOTIDE SEQUENCE</scope>
    <source>
        <strain evidence="2">NK1396</strain>
    </source>
</reference>
<dbReference type="EMBL" id="JACXTA010000018">
    <property type="protein sequence ID" value="MBD3707612.1"/>
    <property type="molecule type" value="Genomic_DNA"/>
</dbReference>
<gene>
    <name evidence="2" type="ORF">IE983_24855</name>
</gene>
<proteinExistence type="predicted"/>
<evidence type="ECO:0000313" key="3">
    <source>
        <dbReference type="Proteomes" id="UP000655273"/>
    </source>
</evidence>
<protein>
    <submittedName>
        <fullName evidence="2">Uncharacterized protein</fullName>
    </submittedName>
</protein>
<feature type="region of interest" description="Disordered" evidence="1">
    <location>
        <begin position="40"/>
        <end position="81"/>
    </location>
</feature>
<evidence type="ECO:0000256" key="1">
    <source>
        <dbReference type="SAM" id="MobiDB-lite"/>
    </source>
</evidence>
<comment type="caution">
    <text evidence="2">The sequence shown here is derived from an EMBL/GenBank/DDBJ whole genome shotgun (WGS) entry which is preliminary data.</text>
</comment>